<evidence type="ECO:0000256" key="5">
    <source>
        <dbReference type="ARBA" id="ARBA00023136"/>
    </source>
</evidence>
<evidence type="ECO:0000256" key="7">
    <source>
        <dbReference type="SAM" id="Phobius"/>
    </source>
</evidence>
<gene>
    <name evidence="8" type="ORF">OMED0929_LOCUS4673</name>
</gene>
<dbReference type="InterPro" id="IPR000537">
    <property type="entry name" value="UbiA_prenyltransferase"/>
</dbReference>
<dbReference type="GO" id="GO:0042371">
    <property type="term" value="P:vitamin K biosynthetic process"/>
    <property type="evidence" value="ECO:0007669"/>
    <property type="project" value="TreeGrafter"/>
</dbReference>
<feature type="transmembrane region" description="Helical" evidence="7">
    <location>
        <begin position="395"/>
        <end position="414"/>
    </location>
</feature>
<dbReference type="PANTHER" id="PTHR13929">
    <property type="entry name" value="1,4-DIHYDROXY-2-NAPHTHOATE OCTAPRENYLTRANSFERASE"/>
    <property type="match status" value="1"/>
</dbReference>
<feature type="transmembrane region" description="Helical" evidence="7">
    <location>
        <begin position="250"/>
        <end position="268"/>
    </location>
</feature>
<keyword evidence="4 7" id="KW-1133">Transmembrane helix</keyword>
<evidence type="ECO:0000256" key="3">
    <source>
        <dbReference type="ARBA" id="ARBA00022692"/>
    </source>
</evidence>
<dbReference type="AlphaFoldDB" id="A0A7S0KK49"/>
<name>A0A7S0KK49_9CHLO</name>
<comment type="subcellular location">
    <subcellularLocation>
        <location evidence="1">Membrane</location>
        <topology evidence="1">Multi-pass membrane protein</topology>
    </subcellularLocation>
</comment>
<dbReference type="InterPro" id="IPR026046">
    <property type="entry name" value="UBIAD1"/>
</dbReference>
<feature type="transmembrane region" description="Helical" evidence="7">
    <location>
        <begin position="193"/>
        <end position="213"/>
    </location>
</feature>
<keyword evidence="3 7" id="KW-0812">Transmembrane</keyword>
<evidence type="ECO:0000313" key="8">
    <source>
        <dbReference type="EMBL" id="CAD8583971.1"/>
    </source>
</evidence>
<protein>
    <submittedName>
        <fullName evidence="8">Uncharacterized protein</fullName>
    </submittedName>
</protein>
<dbReference type="GO" id="GO:0004659">
    <property type="term" value="F:prenyltransferase activity"/>
    <property type="evidence" value="ECO:0007669"/>
    <property type="project" value="InterPro"/>
</dbReference>
<organism evidence="8">
    <name type="scientific">Ostreococcus mediterraneus</name>
    <dbReference type="NCBI Taxonomy" id="1486918"/>
    <lineage>
        <taxon>Eukaryota</taxon>
        <taxon>Viridiplantae</taxon>
        <taxon>Chlorophyta</taxon>
        <taxon>Mamiellophyceae</taxon>
        <taxon>Mamiellales</taxon>
        <taxon>Bathycoccaceae</taxon>
        <taxon>Ostreococcus</taxon>
    </lineage>
</organism>
<feature type="transmembrane region" description="Helical" evidence="7">
    <location>
        <begin position="337"/>
        <end position="366"/>
    </location>
</feature>
<dbReference type="GO" id="GO:0009234">
    <property type="term" value="P:menaquinone biosynthetic process"/>
    <property type="evidence" value="ECO:0007669"/>
    <property type="project" value="TreeGrafter"/>
</dbReference>
<feature type="region of interest" description="Disordered" evidence="6">
    <location>
        <begin position="1"/>
        <end position="21"/>
    </location>
</feature>
<reference evidence="8" key="1">
    <citation type="submission" date="2021-01" db="EMBL/GenBank/DDBJ databases">
        <authorList>
            <person name="Corre E."/>
            <person name="Pelletier E."/>
            <person name="Niang G."/>
            <person name="Scheremetjew M."/>
            <person name="Finn R."/>
            <person name="Kale V."/>
            <person name="Holt S."/>
            <person name="Cochrane G."/>
            <person name="Meng A."/>
            <person name="Brown T."/>
            <person name="Cohen L."/>
        </authorList>
    </citation>
    <scope>NUCLEOTIDE SEQUENCE</scope>
    <source>
        <strain evidence="8">Clade-D-RCC2572</strain>
    </source>
</reference>
<keyword evidence="5 7" id="KW-0472">Membrane</keyword>
<dbReference type="CDD" id="cd13962">
    <property type="entry name" value="PT_UbiA_UBIAD1"/>
    <property type="match status" value="1"/>
</dbReference>
<proteinExistence type="predicted"/>
<keyword evidence="2" id="KW-0808">Transferase</keyword>
<evidence type="ECO:0000256" key="6">
    <source>
        <dbReference type="SAM" id="MobiDB-lite"/>
    </source>
</evidence>
<feature type="compositionally biased region" description="Basic and acidic residues" evidence="6">
    <location>
        <begin position="75"/>
        <end position="85"/>
    </location>
</feature>
<dbReference type="EMBL" id="HBEW01005565">
    <property type="protein sequence ID" value="CAD8583971.1"/>
    <property type="molecule type" value="Transcribed_RNA"/>
</dbReference>
<dbReference type="GO" id="GO:0016020">
    <property type="term" value="C:membrane"/>
    <property type="evidence" value="ECO:0007669"/>
    <property type="project" value="UniProtKB-SubCell"/>
</dbReference>
<feature type="compositionally biased region" description="Low complexity" evidence="6">
    <location>
        <begin position="89"/>
        <end position="98"/>
    </location>
</feature>
<sequence>MHATTSAMSTSVPARIAPPHRHHDARRIVATITPRRARSSASRVNASTTYGWNEFLARDARSRGAMPRDMCARAGELRDGDESHRRASTTRARSASGAMAPANADGPSRAELWWRAIKLPMYSVAWIPILCAASLVYLKFGVVDVSSVSELVLGSAGVVAWLNLSNDAWDASTTVDATKPESVVNLMGGNAKVVHAMAWAALLAGAGLLYAACAASGNPLSWKLLLGATALGHAYQGPPFRLSYKGLGEPIAFTAFGPLATVAFYIALCGKAQGGAPVVVTAVVSSVAVLLGCTTAFILFTSHFHQEAGDRAAGKLSPIVRLGLPQSLLLADNLVGAHYACIATLAAAGWLPYTAVFGLVVSYPLARHIVDYAQQKLDANDIDALFFTKYLAVRWHIVHGVALALGIIAQRVFLSPDLFV</sequence>
<accession>A0A7S0KK49</accession>
<dbReference type="Pfam" id="PF01040">
    <property type="entry name" value="UbiA"/>
    <property type="match status" value="1"/>
</dbReference>
<feature type="region of interest" description="Disordered" evidence="6">
    <location>
        <begin position="74"/>
        <end position="103"/>
    </location>
</feature>
<feature type="transmembrane region" description="Helical" evidence="7">
    <location>
        <begin position="275"/>
        <end position="300"/>
    </location>
</feature>
<evidence type="ECO:0000256" key="1">
    <source>
        <dbReference type="ARBA" id="ARBA00004141"/>
    </source>
</evidence>
<evidence type="ECO:0000256" key="2">
    <source>
        <dbReference type="ARBA" id="ARBA00022679"/>
    </source>
</evidence>
<dbReference type="PANTHER" id="PTHR13929:SF0">
    <property type="entry name" value="UBIA PRENYLTRANSFERASE DOMAIN-CONTAINING PROTEIN 1"/>
    <property type="match status" value="1"/>
</dbReference>
<evidence type="ECO:0000256" key="4">
    <source>
        <dbReference type="ARBA" id="ARBA00022989"/>
    </source>
</evidence>
<feature type="compositionally biased region" description="Polar residues" evidence="6">
    <location>
        <begin position="1"/>
        <end position="12"/>
    </location>
</feature>